<organism evidence="1">
    <name type="scientific">Streptomyces sp. NBC_00049</name>
    <dbReference type="NCBI Taxonomy" id="2903617"/>
    <lineage>
        <taxon>Bacteria</taxon>
        <taxon>Bacillati</taxon>
        <taxon>Actinomycetota</taxon>
        <taxon>Actinomycetes</taxon>
        <taxon>Kitasatosporales</taxon>
        <taxon>Streptomycetaceae</taxon>
        <taxon>Streptomyces</taxon>
    </lineage>
</organism>
<gene>
    <name evidence="1" type="ORF">OG327_28180</name>
</gene>
<dbReference type="AlphaFoldDB" id="A0AAU2JYG9"/>
<protein>
    <submittedName>
        <fullName evidence="1">Uncharacterized protein</fullName>
    </submittedName>
</protein>
<sequence length="103" mass="11193">MTDVRQALAAWLTEHTAELRAQGIVCDLGSSPDDGRSKTSACLTLESKTRLAAITVWDSGEAELDYADVAHEQAHSEHRDLRTSRDLATAMTALVEWLGLRAG</sequence>
<proteinExistence type="predicted"/>
<name>A0AAU2JYG9_9ACTN</name>
<dbReference type="EMBL" id="CP108264">
    <property type="protein sequence ID" value="WTU76898.1"/>
    <property type="molecule type" value="Genomic_DNA"/>
</dbReference>
<dbReference type="InterPro" id="IPR057062">
    <property type="entry name" value="TriTu"/>
</dbReference>
<dbReference type="Pfam" id="PF24689">
    <property type="entry name" value="TriTu"/>
    <property type="match status" value="1"/>
</dbReference>
<reference evidence="1" key="1">
    <citation type="submission" date="2022-10" db="EMBL/GenBank/DDBJ databases">
        <title>The complete genomes of actinobacterial strains from the NBC collection.</title>
        <authorList>
            <person name="Joergensen T.S."/>
            <person name="Alvarez Arevalo M."/>
            <person name="Sterndorff E.B."/>
            <person name="Faurdal D."/>
            <person name="Vuksanovic O."/>
            <person name="Mourched A.-S."/>
            <person name="Charusanti P."/>
            <person name="Shaw S."/>
            <person name="Blin K."/>
            <person name="Weber T."/>
        </authorList>
    </citation>
    <scope>NUCLEOTIDE SEQUENCE</scope>
    <source>
        <strain evidence="1">NBC_00049</strain>
    </source>
</reference>
<evidence type="ECO:0000313" key="1">
    <source>
        <dbReference type="EMBL" id="WTU76898.1"/>
    </source>
</evidence>
<accession>A0AAU2JYG9</accession>